<comment type="caution">
    <text evidence="3">The sequence shown here is derived from an EMBL/GenBank/DDBJ whole genome shotgun (WGS) entry which is preliminary data.</text>
</comment>
<sequence length="209" mass="22929">MKIVVLILLFASVAGYAQEENKKRPSWSQGLPERQAAMKPGDAGFKPARPGAPEVDVTPDLEPMGGDLDMELVTEPIAVPQPVIDAPVNTTEAEITNREEAREQYFSGQAVIASAEQEALIKQYKWAVLKTSPINIPSDYTGTDSLKLHIQINPKGKVVKVTRADAGIPEYVVDSAEKSIKRWRFEPPEDMGIEEVIGRTFTIDVVTDA</sequence>
<feature type="signal peptide" evidence="2">
    <location>
        <begin position="1"/>
        <end position="17"/>
    </location>
</feature>
<protein>
    <recommendedName>
        <fullName evidence="5">Energy transducer TonB</fullName>
    </recommendedName>
</protein>
<evidence type="ECO:0000313" key="4">
    <source>
        <dbReference type="Proteomes" id="UP001595533"/>
    </source>
</evidence>
<evidence type="ECO:0000256" key="2">
    <source>
        <dbReference type="SAM" id="SignalP"/>
    </source>
</evidence>
<accession>A0ABV7J937</accession>
<evidence type="ECO:0000313" key="3">
    <source>
        <dbReference type="EMBL" id="MFC3193597.1"/>
    </source>
</evidence>
<dbReference type="RefSeq" id="WP_157892711.1">
    <property type="nucleotide sequence ID" value="NZ_JBHRTS010000002.1"/>
</dbReference>
<keyword evidence="4" id="KW-1185">Reference proteome</keyword>
<dbReference type="Proteomes" id="UP001595533">
    <property type="component" value="Unassembled WGS sequence"/>
</dbReference>
<dbReference type="EMBL" id="JBHRTS010000002">
    <property type="protein sequence ID" value="MFC3193597.1"/>
    <property type="molecule type" value="Genomic_DNA"/>
</dbReference>
<feature type="chain" id="PRO_5045101554" description="Energy transducer TonB" evidence="2">
    <location>
        <begin position="18"/>
        <end position="209"/>
    </location>
</feature>
<feature type="region of interest" description="Disordered" evidence="1">
    <location>
        <begin position="22"/>
        <end position="56"/>
    </location>
</feature>
<dbReference type="SUPFAM" id="SSF74653">
    <property type="entry name" value="TolA/TonB C-terminal domain"/>
    <property type="match status" value="1"/>
</dbReference>
<name>A0ABV7J937_9GAMM</name>
<organism evidence="3 4">
    <name type="scientific">Marinicella sediminis</name>
    <dbReference type="NCBI Taxonomy" id="1792834"/>
    <lineage>
        <taxon>Bacteria</taxon>
        <taxon>Pseudomonadati</taxon>
        <taxon>Pseudomonadota</taxon>
        <taxon>Gammaproteobacteria</taxon>
        <taxon>Lysobacterales</taxon>
        <taxon>Marinicellaceae</taxon>
        <taxon>Marinicella</taxon>
    </lineage>
</organism>
<gene>
    <name evidence="3" type="ORF">ACFODZ_04985</name>
</gene>
<evidence type="ECO:0008006" key="5">
    <source>
        <dbReference type="Google" id="ProtNLM"/>
    </source>
</evidence>
<evidence type="ECO:0000256" key="1">
    <source>
        <dbReference type="SAM" id="MobiDB-lite"/>
    </source>
</evidence>
<proteinExistence type="predicted"/>
<keyword evidence="2" id="KW-0732">Signal</keyword>
<reference evidence="4" key="1">
    <citation type="journal article" date="2019" name="Int. J. Syst. Evol. Microbiol.">
        <title>The Global Catalogue of Microorganisms (GCM) 10K type strain sequencing project: providing services to taxonomists for standard genome sequencing and annotation.</title>
        <authorList>
            <consortium name="The Broad Institute Genomics Platform"/>
            <consortium name="The Broad Institute Genome Sequencing Center for Infectious Disease"/>
            <person name="Wu L."/>
            <person name="Ma J."/>
        </authorList>
    </citation>
    <scope>NUCLEOTIDE SEQUENCE [LARGE SCALE GENOMIC DNA]</scope>
    <source>
        <strain evidence="4">KCTC 42953</strain>
    </source>
</reference>